<dbReference type="Proteomes" id="UP000190989">
    <property type="component" value="Unassembled WGS sequence"/>
</dbReference>
<proteinExistence type="predicted"/>
<protein>
    <submittedName>
        <fullName evidence="1">Uncharacterized protein</fullName>
    </submittedName>
</protein>
<evidence type="ECO:0000313" key="2">
    <source>
        <dbReference type="Proteomes" id="UP000190989"/>
    </source>
</evidence>
<organism evidence="1 2">
    <name type="scientific">Novosphingobium mathurense</name>
    <dbReference type="NCBI Taxonomy" id="428990"/>
    <lineage>
        <taxon>Bacteria</taxon>
        <taxon>Pseudomonadati</taxon>
        <taxon>Pseudomonadota</taxon>
        <taxon>Alphaproteobacteria</taxon>
        <taxon>Sphingomonadales</taxon>
        <taxon>Sphingomonadaceae</taxon>
        <taxon>Novosphingobium</taxon>
    </lineage>
</organism>
<reference evidence="2" key="1">
    <citation type="submission" date="2017-02" db="EMBL/GenBank/DDBJ databases">
        <authorList>
            <person name="Varghese N."/>
            <person name="Submissions S."/>
        </authorList>
    </citation>
    <scope>NUCLEOTIDE SEQUENCE [LARGE SCALE GENOMIC DNA]</scope>
    <source>
        <strain evidence="2">SM117</strain>
    </source>
</reference>
<dbReference type="STRING" id="428990.SAMN06295987_1025"/>
<gene>
    <name evidence="1" type="ORF">SAMN06295987_1025</name>
</gene>
<sequence length="78" mass="8309">MIMEMTDDVFVAASRSVSLTVLEVCDALGLGSTDQADLAGAALVEILCQILGPFAAVERLRDIADRMEVQLIPTNSVQ</sequence>
<name>A0A1U6HAS1_9SPHN</name>
<dbReference type="EMBL" id="FVZE01000002">
    <property type="protein sequence ID" value="SLJ92874.1"/>
    <property type="molecule type" value="Genomic_DNA"/>
</dbReference>
<dbReference type="RefSeq" id="WP_176167971.1">
    <property type="nucleotide sequence ID" value="NZ_FVZE01000002.1"/>
</dbReference>
<dbReference type="AlphaFoldDB" id="A0A1U6HAS1"/>
<keyword evidence="2" id="KW-1185">Reference proteome</keyword>
<accession>A0A1U6HAS1</accession>
<evidence type="ECO:0000313" key="1">
    <source>
        <dbReference type="EMBL" id="SLJ92874.1"/>
    </source>
</evidence>